<comment type="caution">
    <text evidence="1">The sequence shown here is derived from an EMBL/GenBank/DDBJ whole genome shotgun (WGS) entry which is preliminary data.</text>
</comment>
<organism evidence="1 2">
    <name type="scientific">Caerostris extrusa</name>
    <name type="common">Bark spider</name>
    <name type="synonym">Caerostris bankana</name>
    <dbReference type="NCBI Taxonomy" id="172846"/>
    <lineage>
        <taxon>Eukaryota</taxon>
        <taxon>Metazoa</taxon>
        <taxon>Ecdysozoa</taxon>
        <taxon>Arthropoda</taxon>
        <taxon>Chelicerata</taxon>
        <taxon>Arachnida</taxon>
        <taxon>Araneae</taxon>
        <taxon>Araneomorphae</taxon>
        <taxon>Entelegynae</taxon>
        <taxon>Araneoidea</taxon>
        <taxon>Araneidae</taxon>
        <taxon>Caerostris</taxon>
    </lineage>
</organism>
<evidence type="ECO:0000313" key="1">
    <source>
        <dbReference type="EMBL" id="GIX81478.1"/>
    </source>
</evidence>
<dbReference type="EMBL" id="BPLR01020682">
    <property type="protein sequence ID" value="GIX81478.1"/>
    <property type="molecule type" value="Genomic_DNA"/>
</dbReference>
<name>A0AAV4N9W5_CAEEX</name>
<reference evidence="1 2" key="1">
    <citation type="submission" date="2021-06" db="EMBL/GenBank/DDBJ databases">
        <title>Caerostris extrusa draft genome.</title>
        <authorList>
            <person name="Kono N."/>
            <person name="Arakawa K."/>
        </authorList>
    </citation>
    <scope>NUCLEOTIDE SEQUENCE [LARGE SCALE GENOMIC DNA]</scope>
</reference>
<dbReference type="Proteomes" id="UP001054945">
    <property type="component" value="Unassembled WGS sequence"/>
</dbReference>
<evidence type="ECO:0000313" key="2">
    <source>
        <dbReference type="Proteomes" id="UP001054945"/>
    </source>
</evidence>
<sequence length="150" mass="17154">MYFDREKRSCEEFVCFELKTIDTSVMFTEMKLFLLDALGNTIVSIQDEFWHDCAGNNKPFLLFSKSKLMANQSLYLPCDVLTVRCDSAISTGIVMETIEKLYLGRCGDSQATSTDVDCTDDEERLTFSKKVLKEDLKSLYSDGYRSDVKL</sequence>
<accession>A0AAV4N9W5</accession>
<proteinExistence type="predicted"/>
<gene>
    <name evidence="1" type="primary">spop_24</name>
    <name evidence="1" type="ORF">CEXT_709781</name>
</gene>
<keyword evidence="2" id="KW-1185">Reference proteome</keyword>
<protein>
    <submittedName>
        <fullName evidence="1">Speckle-type POZ protein</fullName>
    </submittedName>
</protein>
<dbReference type="AlphaFoldDB" id="A0AAV4N9W5"/>